<protein>
    <recommendedName>
        <fullName evidence="3">ATP-binding protein</fullName>
    </recommendedName>
</protein>
<evidence type="ECO:0000313" key="2">
    <source>
        <dbReference type="Proteomes" id="UP000295578"/>
    </source>
</evidence>
<reference evidence="1 2" key="1">
    <citation type="submission" date="2019-03" db="EMBL/GenBank/DDBJ databases">
        <title>Draft genome sequences of novel Actinobacteria.</title>
        <authorList>
            <person name="Sahin N."/>
            <person name="Ay H."/>
            <person name="Saygin H."/>
        </authorList>
    </citation>
    <scope>NUCLEOTIDE SEQUENCE [LARGE SCALE GENOMIC DNA]</scope>
    <source>
        <strain evidence="1 2">DSM 45941</strain>
    </source>
</reference>
<evidence type="ECO:0000313" key="1">
    <source>
        <dbReference type="EMBL" id="TDD85604.1"/>
    </source>
</evidence>
<evidence type="ECO:0008006" key="3">
    <source>
        <dbReference type="Google" id="ProtNLM"/>
    </source>
</evidence>
<sequence>MNKIPGTTSIPPVDEAAWYVLLHDPTLGLVRAAEGLLRAALTGWAIRNYRVIVTAQVVVGELAGKAVRIAQAAGRSDELEVMIRLVRRKEKRYVRVEVFHQFSEPADYESRLGDLTDLDLPAAEFGCLLVSGGTRVWAEVDAAGGSISNGEAPPSDEFWPR</sequence>
<dbReference type="EMBL" id="SMKY01000035">
    <property type="protein sequence ID" value="TDD85604.1"/>
    <property type="molecule type" value="Genomic_DNA"/>
</dbReference>
<keyword evidence="2" id="KW-1185">Reference proteome</keyword>
<proteinExistence type="predicted"/>
<name>A0A4R5BNV9_9ACTN</name>
<dbReference type="AlphaFoldDB" id="A0A4R5BNV9"/>
<organism evidence="1 2">
    <name type="scientific">Actinomadura darangshiensis</name>
    <dbReference type="NCBI Taxonomy" id="705336"/>
    <lineage>
        <taxon>Bacteria</taxon>
        <taxon>Bacillati</taxon>
        <taxon>Actinomycetota</taxon>
        <taxon>Actinomycetes</taxon>
        <taxon>Streptosporangiales</taxon>
        <taxon>Thermomonosporaceae</taxon>
        <taxon>Actinomadura</taxon>
    </lineage>
</organism>
<accession>A0A4R5BNV9</accession>
<dbReference type="Proteomes" id="UP000295578">
    <property type="component" value="Unassembled WGS sequence"/>
</dbReference>
<dbReference type="RefSeq" id="WP_132196554.1">
    <property type="nucleotide sequence ID" value="NZ_SMKY01000035.1"/>
</dbReference>
<gene>
    <name evidence="1" type="ORF">E1293_10890</name>
</gene>
<comment type="caution">
    <text evidence="1">The sequence shown here is derived from an EMBL/GenBank/DDBJ whole genome shotgun (WGS) entry which is preliminary data.</text>
</comment>